<dbReference type="Pfam" id="PF00697">
    <property type="entry name" value="PRAI"/>
    <property type="match status" value="1"/>
</dbReference>
<keyword evidence="9" id="KW-0413">Isomerase</keyword>
<dbReference type="PANTHER" id="PTHR42894:SF1">
    <property type="entry name" value="N-(5'-PHOSPHORIBOSYL)ANTHRANILATE ISOMERASE"/>
    <property type="match status" value="1"/>
</dbReference>
<evidence type="ECO:0000256" key="8">
    <source>
        <dbReference type="ARBA" id="ARBA00023141"/>
    </source>
</evidence>
<dbReference type="Gene3D" id="3.20.20.70">
    <property type="entry name" value="Aldolase class I"/>
    <property type="match status" value="1"/>
</dbReference>
<gene>
    <name evidence="11" type="ORF">HG537_0D03520</name>
</gene>
<keyword evidence="12" id="KW-1185">Reference proteome</keyword>
<evidence type="ECO:0000256" key="3">
    <source>
        <dbReference type="ARBA" id="ARBA00007571"/>
    </source>
</evidence>
<comment type="pathway">
    <text evidence="2">Amino-acid biosynthesis; L-tryptophan biosynthesis; L-tryptophan from chorismate: step 3/5.</text>
</comment>
<dbReference type="CDD" id="cd00405">
    <property type="entry name" value="PRAI"/>
    <property type="match status" value="1"/>
</dbReference>
<dbReference type="InterPro" id="IPR001240">
    <property type="entry name" value="PRAI_dom"/>
</dbReference>
<dbReference type="GO" id="GO:0004640">
    <property type="term" value="F:phosphoribosylanthranilate isomerase activity"/>
    <property type="evidence" value="ECO:0007669"/>
    <property type="project" value="UniProtKB-EC"/>
</dbReference>
<keyword evidence="6" id="KW-0028">Amino-acid biosynthesis</keyword>
<dbReference type="FunFam" id="3.20.20.70:FF:000199">
    <property type="entry name" value="Phosphoribosylanthranilate isomerase"/>
    <property type="match status" value="1"/>
</dbReference>
<evidence type="ECO:0000313" key="12">
    <source>
        <dbReference type="Proteomes" id="UP000510647"/>
    </source>
</evidence>
<keyword evidence="7" id="KW-0822">Tryptophan biosynthesis</keyword>
<dbReference type="EMBL" id="CP059270">
    <property type="protein sequence ID" value="QLQ80351.1"/>
    <property type="molecule type" value="Genomic_DNA"/>
</dbReference>
<evidence type="ECO:0000256" key="7">
    <source>
        <dbReference type="ARBA" id="ARBA00022822"/>
    </source>
</evidence>
<evidence type="ECO:0000256" key="1">
    <source>
        <dbReference type="ARBA" id="ARBA00001164"/>
    </source>
</evidence>
<dbReference type="PANTHER" id="PTHR42894">
    <property type="entry name" value="N-(5'-PHOSPHORIBOSYL)ANTHRANILATE ISOMERASE"/>
    <property type="match status" value="1"/>
</dbReference>
<dbReference type="InterPro" id="IPR013785">
    <property type="entry name" value="Aldolase_TIM"/>
</dbReference>
<dbReference type="InterPro" id="IPR044643">
    <property type="entry name" value="TrpF_fam"/>
</dbReference>
<evidence type="ECO:0000256" key="9">
    <source>
        <dbReference type="ARBA" id="ARBA00023235"/>
    </source>
</evidence>
<evidence type="ECO:0000259" key="10">
    <source>
        <dbReference type="Pfam" id="PF00697"/>
    </source>
</evidence>
<comment type="catalytic activity">
    <reaction evidence="1">
        <text>N-(5-phospho-beta-D-ribosyl)anthranilate = 1-(2-carboxyphenylamino)-1-deoxy-D-ribulose 5-phosphate</text>
        <dbReference type="Rhea" id="RHEA:21540"/>
        <dbReference type="ChEBI" id="CHEBI:18277"/>
        <dbReference type="ChEBI" id="CHEBI:58613"/>
        <dbReference type="EC" id="5.3.1.24"/>
    </reaction>
</comment>
<protein>
    <recommendedName>
        <fullName evidence="5">N-(5'-phosphoribosyl)anthranilate isomerase</fullName>
        <ecNumber evidence="4">5.3.1.24</ecNumber>
    </recommendedName>
</protein>
<reference evidence="11 12" key="1">
    <citation type="submission" date="2020-06" db="EMBL/GenBank/DDBJ databases">
        <title>The yeast mating-type switching endonuclease HO is a domesticated member of an unorthodox homing genetic element family.</title>
        <authorList>
            <person name="Coughlan A.Y."/>
            <person name="Lombardi L."/>
            <person name="Braun-Galleani S."/>
            <person name="Martos A.R."/>
            <person name="Galeote V."/>
            <person name="Bigey F."/>
            <person name="Dequin S."/>
            <person name="Byrne K.P."/>
            <person name="Wolfe K.H."/>
        </authorList>
    </citation>
    <scope>NUCLEOTIDE SEQUENCE [LARGE SCALE GENOMIC DNA]</scope>
    <source>
        <strain evidence="11 12">CBS2947</strain>
    </source>
</reference>
<organism evidence="11 12">
    <name type="scientific">Torulaspora globosa</name>
    <dbReference type="NCBI Taxonomy" id="48254"/>
    <lineage>
        <taxon>Eukaryota</taxon>
        <taxon>Fungi</taxon>
        <taxon>Dikarya</taxon>
        <taxon>Ascomycota</taxon>
        <taxon>Saccharomycotina</taxon>
        <taxon>Saccharomycetes</taxon>
        <taxon>Saccharomycetales</taxon>
        <taxon>Saccharomycetaceae</taxon>
        <taxon>Torulaspora</taxon>
    </lineage>
</organism>
<dbReference type="OrthoDB" id="524799at2759"/>
<evidence type="ECO:0000256" key="6">
    <source>
        <dbReference type="ARBA" id="ARBA00022605"/>
    </source>
</evidence>
<proteinExistence type="inferred from homology"/>
<dbReference type="AlphaFoldDB" id="A0A7H9HSQ8"/>
<dbReference type="Proteomes" id="UP000510647">
    <property type="component" value="Chromosome 4"/>
</dbReference>
<dbReference type="InterPro" id="IPR011060">
    <property type="entry name" value="RibuloseP-bd_barrel"/>
</dbReference>
<evidence type="ECO:0000256" key="5">
    <source>
        <dbReference type="ARBA" id="ARBA00022272"/>
    </source>
</evidence>
<name>A0A7H9HSQ8_9SACH</name>
<dbReference type="HAMAP" id="MF_00135">
    <property type="entry name" value="PRAI"/>
    <property type="match status" value="1"/>
</dbReference>
<feature type="domain" description="N-(5'phosphoribosyl) anthranilate isomerase (PRAI)" evidence="10">
    <location>
        <begin position="25"/>
        <end position="215"/>
    </location>
</feature>
<dbReference type="SUPFAM" id="SSF51366">
    <property type="entry name" value="Ribulose-phoshate binding barrel"/>
    <property type="match status" value="1"/>
</dbReference>
<sequence length="219" mass="23796">MGKSMWPDRPMVKVCGLQSVEAAQKAIECGASLIGIICVPNRKRTIESDVARQISSLVHDKSFNTSGTKLVGVFRNQSVEEVTEIANDYNLDVIQLHGDESWTEFRSLVQKPIIKRMLFPQDCVEVAELSRSGNTDVLPLFDSEAGGTGELLNWQGISKWSESEGAGSRFLLAGGITPGNVHEAMSLEGVIGVDVSGGVETNGSKDMQKIEQFIANARR</sequence>
<evidence type="ECO:0000256" key="2">
    <source>
        <dbReference type="ARBA" id="ARBA00004664"/>
    </source>
</evidence>
<accession>A0A7H9HSQ8</accession>
<dbReference type="GO" id="GO:0000162">
    <property type="term" value="P:L-tryptophan biosynthetic process"/>
    <property type="evidence" value="ECO:0007669"/>
    <property type="project" value="UniProtKB-UniPathway"/>
</dbReference>
<evidence type="ECO:0000313" key="11">
    <source>
        <dbReference type="EMBL" id="QLQ80351.1"/>
    </source>
</evidence>
<comment type="similarity">
    <text evidence="3">Belongs to the TrpF family.</text>
</comment>
<dbReference type="EC" id="5.3.1.24" evidence="4"/>
<evidence type="ECO:0000256" key="4">
    <source>
        <dbReference type="ARBA" id="ARBA00012572"/>
    </source>
</evidence>
<dbReference type="UniPathway" id="UPA00035">
    <property type="reaction ID" value="UER00042"/>
</dbReference>
<keyword evidence="8" id="KW-0057">Aromatic amino acid biosynthesis</keyword>